<dbReference type="EMBL" id="JWJG01000028">
    <property type="protein sequence ID" value="KIF83171.1"/>
    <property type="molecule type" value="Genomic_DNA"/>
</dbReference>
<dbReference type="OrthoDB" id="9792525at2"/>
<proteinExistence type="predicted"/>
<dbReference type="PANTHER" id="PTHR37466:SF1">
    <property type="entry name" value="SLR1628 PROTEIN"/>
    <property type="match status" value="1"/>
</dbReference>
<dbReference type="PANTHER" id="PTHR37466">
    <property type="entry name" value="SLR1628 PROTEIN"/>
    <property type="match status" value="1"/>
</dbReference>
<evidence type="ECO:0008006" key="3">
    <source>
        <dbReference type="Google" id="ProtNLM"/>
    </source>
</evidence>
<dbReference type="Gene3D" id="3.30.56.110">
    <property type="entry name" value="Protein of unknown function DUF2237"/>
    <property type="match status" value="1"/>
</dbReference>
<keyword evidence="2" id="KW-1185">Reference proteome</keyword>
<organism evidence="1 2">
    <name type="scientific">Noviherbaspirillum autotrophicum</name>
    <dbReference type="NCBI Taxonomy" id="709839"/>
    <lineage>
        <taxon>Bacteria</taxon>
        <taxon>Pseudomonadati</taxon>
        <taxon>Pseudomonadota</taxon>
        <taxon>Betaproteobacteria</taxon>
        <taxon>Burkholderiales</taxon>
        <taxon>Oxalobacteraceae</taxon>
        <taxon>Noviherbaspirillum</taxon>
    </lineage>
</organism>
<dbReference type="InterPro" id="IPR018714">
    <property type="entry name" value="DUF2237"/>
</dbReference>
<evidence type="ECO:0000313" key="1">
    <source>
        <dbReference type="EMBL" id="KIF83171.1"/>
    </source>
</evidence>
<evidence type="ECO:0000313" key="2">
    <source>
        <dbReference type="Proteomes" id="UP000031572"/>
    </source>
</evidence>
<dbReference type="RefSeq" id="WP_040041797.1">
    <property type="nucleotide sequence ID" value="NZ_JWJG01000028.1"/>
</dbReference>
<dbReference type="AlphaFoldDB" id="A0A0C2BYT3"/>
<reference evidence="1 2" key="1">
    <citation type="submission" date="2014-12" db="EMBL/GenBank/DDBJ databases">
        <title>Denitrispirillum autotrophicum gen. nov., sp. nov., Denitrifying, Facultatively Autotrophic Bacteria Isolated from Rice Paddy Soil.</title>
        <authorList>
            <person name="Ishii S."/>
            <person name="Ashida N."/>
            <person name="Ohno H."/>
            <person name="Otsuka S."/>
            <person name="Yokota A."/>
            <person name="Senoo K."/>
        </authorList>
    </citation>
    <scope>NUCLEOTIDE SEQUENCE [LARGE SCALE GENOMIC DNA]</scope>
    <source>
        <strain evidence="1 2">TSA66</strain>
    </source>
</reference>
<dbReference type="Pfam" id="PF09996">
    <property type="entry name" value="DUF2237"/>
    <property type="match status" value="1"/>
</dbReference>
<comment type="caution">
    <text evidence="1">The sequence shown here is derived from an EMBL/GenBank/DDBJ whole genome shotgun (WGS) entry which is preliminary data.</text>
</comment>
<sequence>MKNLSAPPARNILGEPLVPCSFDPLTGFFRDGCCKTNTDDVGTHVICAIMTEEFLDFSRSQGNDLSTPVPELGFPGLKPGDQWCLCVARWSEAYLAGVAPDVVLESTNYSALDSLPLEALLRFDHRKRNAG</sequence>
<dbReference type="Proteomes" id="UP000031572">
    <property type="component" value="Unassembled WGS sequence"/>
</dbReference>
<accession>A0A0C2BYT3</accession>
<dbReference type="STRING" id="709839.TSA66_23745"/>
<gene>
    <name evidence="1" type="ORF">TSA66_23745</name>
</gene>
<protein>
    <recommendedName>
        <fullName evidence="3">DUF2237 domain-containing protein</fullName>
    </recommendedName>
</protein>
<name>A0A0C2BYT3_9BURK</name>